<dbReference type="Pfam" id="PF00672">
    <property type="entry name" value="HAMP"/>
    <property type="match status" value="1"/>
</dbReference>
<dbReference type="Proteomes" id="UP000030700">
    <property type="component" value="Unassembled WGS sequence"/>
</dbReference>
<dbReference type="InterPro" id="IPR004089">
    <property type="entry name" value="MCPsignal_dom"/>
</dbReference>
<dbReference type="Gene3D" id="1.10.287.950">
    <property type="entry name" value="Methyl-accepting chemotaxis protein"/>
    <property type="match status" value="1"/>
</dbReference>
<dbReference type="PROSITE" id="PS50885">
    <property type="entry name" value="HAMP"/>
    <property type="match status" value="1"/>
</dbReference>
<keyword evidence="4" id="KW-0812">Transmembrane</keyword>
<gene>
    <name evidence="7" type="ORF">U14_05808</name>
</gene>
<feature type="domain" description="Methyl-accepting transducer" evidence="5">
    <location>
        <begin position="248"/>
        <end position="484"/>
    </location>
</feature>
<comment type="similarity">
    <text evidence="2">Belongs to the methyl-accepting chemotaxis (MCP) protein family.</text>
</comment>
<evidence type="ECO:0000259" key="6">
    <source>
        <dbReference type="PROSITE" id="PS50885"/>
    </source>
</evidence>
<reference evidence="7" key="1">
    <citation type="journal article" date="2015" name="PeerJ">
        <title>First genomic representation of candidate bacterial phylum KSB3 points to enhanced environmental sensing as a trigger of wastewater bulking.</title>
        <authorList>
            <person name="Sekiguchi Y."/>
            <person name="Ohashi A."/>
            <person name="Parks D.H."/>
            <person name="Yamauchi T."/>
            <person name="Tyson G.W."/>
            <person name="Hugenholtz P."/>
        </authorList>
    </citation>
    <scope>NUCLEOTIDE SEQUENCE [LARGE SCALE GENOMIC DNA]</scope>
</reference>
<dbReference type="HOGENOM" id="CLU_000445_107_27_0"/>
<dbReference type="SMART" id="SM00304">
    <property type="entry name" value="HAMP"/>
    <property type="match status" value="1"/>
</dbReference>
<dbReference type="GO" id="GO:0007165">
    <property type="term" value="P:signal transduction"/>
    <property type="evidence" value="ECO:0007669"/>
    <property type="project" value="UniProtKB-KW"/>
</dbReference>
<evidence type="ECO:0000259" key="5">
    <source>
        <dbReference type="PROSITE" id="PS50111"/>
    </source>
</evidence>
<proteinExistence type="inferred from homology"/>
<dbReference type="GO" id="GO:0016020">
    <property type="term" value="C:membrane"/>
    <property type="evidence" value="ECO:0007669"/>
    <property type="project" value="InterPro"/>
</dbReference>
<feature type="domain" description="HAMP" evidence="6">
    <location>
        <begin position="190"/>
        <end position="243"/>
    </location>
</feature>
<keyword evidence="4" id="KW-0472">Membrane</keyword>
<evidence type="ECO:0000256" key="1">
    <source>
        <dbReference type="ARBA" id="ARBA00023224"/>
    </source>
</evidence>
<dbReference type="InterPro" id="IPR003660">
    <property type="entry name" value="HAMP_dom"/>
</dbReference>
<protein>
    <submittedName>
        <fullName evidence="7">Methyl-accepting chemotaxis sensory transducer</fullName>
    </submittedName>
</protein>
<dbReference type="PANTHER" id="PTHR32089">
    <property type="entry name" value="METHYL-ACCEPTING CHEMOTAXIS PROTEIN MCPB"/>
    <property type="match status" value="1"/>
</dbReference>
<dbReference type="SMART" id="SM00283">
    <property type="entry name" value="MA"/>
    <property type="match status" value="1"/>
</dbReference>
<name>A0A081BSZ0_9BACT</name>
<evidence type="ECO:0000256" key="3">
    <source>
        <dbReference type="PROSITE-ProRule" id="PRU00284"/>
    </source>
</evidence>
<sequence length="521" mass="58237">MKLQSKIITYVSSVLVTLVLSIAVIVFWMIQPVRLEHLMQATMLKVAGSIEYEMGSHLRANDAAAFAFSARRLLKLEDVYGITLYNQHGERQFAPQFHDLAASKLPEDIFQAIYSDNRPIFRQEAAGKYQQVLSLYYPIRFEQSTVIGALKLTFTFDSLHQYRRESITASLLACAIGLIVLVLLVYSLLSRLFGRIQAVILKMNTMIREQDLTQRVVVESADEIGELGNMFNRMAERLLRVTKEIQGAGLRVTSSTEQIVQIAKSQLDTSEHLMNSVQEAQTAVETLKTSSGQISEKAATVLANAEHTLINTKRGGEIAEELVAEMTEVETISREGVQQIYSLTEKAYQINEIVAIIEEITANTKLIAFNATIEAARAGEAGKGFSVVAEEIRNLADSVGVATSNIRQIILDMQDATSRSAEIETRQQKKVEHGLQSVKRTKEHLDAVLNMLNDTVNQAREIACAAEKQKTSTTDLFDKIEQFFQIARETKIGSTHTSSSAKELDRLAEEMQHTVERFKLE</sequence>
<dbReference type="PROSITE" id="PS50111">
    <property type="entry name" value="CHEMOTAXIS_TRANSDUC_2"/>
    <property type="match status" value="1"/>
</dbReference>
<feature type="transmembrane region" description="Helical" evidence="4">
    <location>
        <begin position="167"/>
        <end position="189"/>
    </location>
</feature>
<dbReference type="STRING" id="1499966.U14_05808"/>
<keyword evidence="1 3" id="KW-0807">Transducer</keyword>
<feature type="transmembrane region" description="Helical" evidence="4">
    <location>
        <begin position="7"/>
        <end position="30"/>
    </location>
</feature>
<evidence type="ECO:0000256" key="4">
    <source>
        <dbReference type="SAM" id="Phobius"/>
    </source>
</evidence>
<keyword evidence="4" id="KW-1133">Transmembrane helix</keyword>
<evidence type="ECO:0000256" key="2">
    <source>
        <dbReference type="ARBA" id="ARBA00029447"/>
    </source>
</evidence>
<dbReference type="CDD" id="cd06225">
    <property type="entry name" value="HAMP"/>
    <property type="match status" value="1"/>
</dbReference>
<dbReference type="SUPFAM" id="SSF58104">
    <property type="entry name" value="Methyl-accepting chemotaxis protein (MCP) signaling domain"/>
    <property type="match status" value="1"/>
</dbReference>
<evidence type="ECO:0000313" key="8">
    <source>
        <dbReference type="Proteomes" id="UP000030700"/>
    </source>
</evidence>
<dbReference type="Pfam" id="PF00015">
    <property type="entry name" value="MCPsignal"/>
    <property type="match status" value="1"/>
</dbReference>
<dbReference type="EMBL" id="DF820461">
    <property type="protein sequence ID" value="GAK54521.1"/>
    <property type="molecule type" value="Genomic_DNA"/>
</dbReference>
<dbReference type="PANTHER" id="PTHR32089:SF112">
    <property type="entry name" value="LYSOZYME-LIKE PROTEIN-RELATED"/>
    <property type="match status" value="1"/>
</dbReference>
<organism evidence="7">
    <name type="scientific">Candidatus Moduliflexus flocculans</name>
    <dbReference type="NCBI Taxonomy" id="1499966"/>
    <lineage>
        <taxon>Bacteria</taxon>
        <taxon>Candidatus Moduliflexota</taxon>
        <taxon>Candidatus Moduliflexia</taxon>
        <taxon>Candidatus Moduliflexales</taxon>
        <taxon>Candidatus Moduliflexaceae</taxon>
    </lineage>
</organism>
<accession>A0A081BSZ0</accession>
<keyword evidence="8" id="KW-1185">Reference proteome</keyword>
<dbReference type="AlphaFoldDB" id="A0A081BSZ0"/>
<evidence type="ECO:0000313" key="7">
    <source>
        <dbReference type="EMBL" id="GAK54521.1"/>
    </source>
</evidence>